<gene>
    <name evidence="1" type="ORF">ENW73_01845</name>
</gene>
<evidence type="ECO:0000313" key="1">
    <source>
        <dbReference type="EMBL" id="HHS51595.1"/>
    </source>
</evidence>
<sequence>MFNPKKVWLLYARRLYNILSKNLDSIAFQLKTNLAEVITELNLNLNQDQKEHLFEIALAFFQEEYLEAYRKASQGEEPQTKLSAMQSCIVVEETMGYPVTKLFQAMVQEIINNQDKAEEVVTDILIKKFGAYPTQAILKINLRDTPIPENHLPDFCLAKAIKTVVDKYAVAEAS</sequence>
<reference evidence="1" key="1">
    <citation type="journal article" date="2020" name="mSystems">
        <title>Genome- and Community-Level Interaction Insights into Carbon Utilization and Element Cycling Functions of Hydrothermarchaeota in Hydrothermal Sediment.</title>
        <authorList>
            <person name="Zhou Z."/>
            <person name="Liu Y."/>
            <person name="Xu W."/>
            <person name="Pan J."/>
            <person name="Luo Z.H."/>
            <person name="Li M."/>
        </authorList>
    </citation>
    <scope>NUCLEOTIDE SEQUENCE [LARGE SCALE GENOMIC DNA]</scope>
    <source>
        <strain evidence="1">SpSt-876</strain>
    </source>
</reference>
<comment type="caution">
    <text evidence="1">The sequence shown here is derived from an EMBL/GenBank/DDBJ whole genome shotgun (WGS) entry which is preliminary data.</text>
</comment>
<dbReference type="AlphaFoldDB" id="A0A7C6EA36"/>
<protein>
    <submittedName>
        <fullName evidence="1">Uncharacterized protein</fullName>
    </submittedName>
</protein>
<dbReference type="EMBL" id="DTLI01000043">
    <property type="protein sequence ID" value="HHS51595.1"/>
    <property type="molecule type" value="Genomic_DNA"/>
</dbReference>
<name>A0A7C6EA36_UNCW3</name>
<organism evidence="1">
    <name type="scientific">candidate division WOR-3 bacterium</name>
    <dbReference type="NCBI Taxonomy" id="2052148"/>
    <lineage>
        <taxon>Bacteria</taxon>
        <taxon>Bacteria division WOR-3</taxon>
    </lineage>
</organism>
<accession>A0A7C6EA36</accession>
<proteinExistence type="predicted"/>